<dbReference type="SUPFAM" id="SSF55846">
    <property type="entry name" value="N-acetylmuramoyl-L-alanine amidase-like"/>
    <property type="match status" value="1"/>
</dbReference>
<dbReference type="STRING" id="7260.B4MLQ8"/>
<sequence length="286" mass="33080">METGQRVITVASWHSHNGNEEQQMVEEKEKSQEKEEELFIEIGLASEANESTPLLSKQRGAQRTTLQPSSSPSSSSPGNSSSIYIEECLNCRILVFLSMIITSLGLATYLLWRQSHFPDKGYSLELIEHDIWSNIPLKSPILYADNVRNVFITHTASEECYENCMELLHRLQKFRLDELPYNFLITSNGQAFEARGWHYESNFAQQIPEAISLVIALVGNFTSILPDRCQLQAMEALIRESHKRHRLQMAYNLFALRNTTRHTHDAEKLREQMELWSNYRGEWLMK</sequence>
<dbReference type="InParanoid" id="B4MLQ8"/>
<dbReference type="InterPro" id="IPR002502">
    <property type="entry name" value="Amidase_domain"/>
</dbReference>
<dbReference type="eggNOG" id="ENOG502TBSX">
    <property type="taxonomic scope" value="Eukaryota"/>
</dbReference>
<keyword evidence="2" id="KW-0399">Innate immunity</keyword>
<evidence type="ECO:0000256" key="2">
    <source>
        <dbReference type="ARBA" id="ARBA00022588"/>
    </source>
</evidence>
<dbReference type="HOGENOM" id="CLU_075160_0_0_1"/>
<keyword evidence="5" id="KW-0812">Transmembrane</keyword>
<accession>B4MLQ8</accession>
<feature type="region of interest" description="Disordered" evidence="4">
    <location>
        <begin position="1"/>
        <end position="33"/>
    </location>
</feature>
<dbReference type="PhylomeDB" id="B4MLQ8"/>
<dbReference type="OMA" id="CETYEAR"/>
<evidence type="ECO:0000256" key="5">
    <source>
        <dbReference type="SAM" id="Phobius"/>
    </source>
</evidence>
<dbReference type="InterPro" id="IPR015510">
    <property type="entry name" value="PGRP"/>
</dbReference>
<proteinExistence type="inferred from homology"/>
<dbReference type="GO" id="GO:0008745">
    <property type="term" value="F:N-acetylmuramoyl-L-alanine amidase activity"/>
    <property type="evidence" value="ECO:0007669"/>
    <property type="project" value="InterPro"/>
</dbReference>
<keyword evidence="3" id="KW-0391">Immunity</keyword>
<dbReference type="FunCoup" id="B4MLQ8">
    <property type="interactions" value="92"/>
</dbReference>
<dbReference type="SMR" id="B4MLQ8"/>
<comment type="similarity">
    <text evidence="1">Belongs to the N-acetylmuramoyl-L-alanine amidase 2 family.</text>
</comment>
<dbReference type="AlphaFoldDB" id="B4MLQ8"/>
<keyword evidence="5" id="KW-0472">Membrane</keyword>
<dbReference type="GO" id="GO:0009253">
    <property type="term" value="P:peptidoglycan catabolic process"/>
    <property type="evidence" value="ECO:0007669"/>
    <property type="project" value="InterPro"/>
</dbReference>
<dbReference type="CDD" id="cd06583">
    <property type="entry name" value="PGRP"/>
    <property type="match status" value="1"/>
</dbReference>
<dbReference type="OrthoDB" id="7939567at2759"/>
<dbReference type="Proteomes" id="UP000007798">
    <property type="component" value="Unassembled WGS sequence"/>
</dbReference>
<feature type="region of interest" description="Disordered" evidence="4">
    <location>
        <begin position="49"/>
        <end position="80"/>
    </location>
</feature>
<protein>
    <recommendedName>
        <fullName evidence="6">Peptidoglycan recognition protein family domain-containing protein</fullName>
    </recommendedName>
</protein>
<evidence type="ECO:0000313" key="7">
    <source>
        <dbReference type="EMBL" id="EDW72984.1"/>
    </source>
</evidence>
<dbReference type="InterPro" id="IPR036505">
    <property type="entry name" value="Amidase/PGRP_sf"/>
</dbReference>
<keyword evidence="8" id="KW-1185">Reference proteome</keyword>
<dbReference type="GO" id="GO:0008270">
    <property type="term" value="F:zinc ion binding"/>
    <property type="evidence" value="ECO:0007669"/>
    <property type="project" value="InterPro"/>
</dbReference>
<feature type="domain" description="Peptidoglycan recognition protein family" evidence="6">
    <location>
        <begin position="124"/>
        <end position="260"/>
    </location>
</feature>
<dbReference type="Pfam" id="PF01510">
    <property type="entry name" value="Amidase_2"/>
    <property type="match status" value="1"/>
</dbReference>
<dbReference type="Gene3D" id="3.40.80.10">
    <property type="entry name" value="Peptidoglycan recognition protein-like"/>
    <property type="match status" value="1"/>
</dbReference>
<dbReference type="KEGG" id="dwi:6638763"/>
<evidence type="ECO:0000259" key="6">
    <source>
        <dbReference type="SMART" id="SM00701"/>
    </source>
</evidence>
<dbReference type="GO" id="GO:0045087">
    <property type="term" value="P:innate immune response"/>
    <property type="evidence" value="ECO:0007669"/>
    <property type="project" value="UniProtKB-KW"/>
</dbReference>
<gene>
    <name evidence="7" type="primary">Dwil\GK16886</name>
    <name evidence="7" type="ORF">Dwil_GK16886</name>
</gene>
<organism evidence="7 8">
    <name type="scientific">Drosophila willistoni</name>
    <name type="common">Fruit fly</name>
    <dbReference type="NCBI Taxonomy" id="7260"/>
    <lineage>
        <taxon>Eukaryota</taxon>
        <taxon>Metazoa</taxon>
        <taxon>Ecdysozoa</taxon>
        <taxon>Arthropoda</taxon>
        <taxon>Hexapoda</taxon>
        <taxon>Insecta</taxon>
        <taxon>Pterygota</taxon>
        <taxon>Neoptera</taxon>
        <taxon>Endopterygota</taxon>
        <taxon>Diptera</taxon>
        <taxon>Brachycera</taxon>
        <taxon>Muscomorpha</taxon>
        <taxon>Ephydroidea</taxon>
        <taxon>Drosophilidae</taxon>
        <taxon>Drosophila</taxon>
        <taxon>Sophophora</taxon>
    </lineage>
</organism>
<evidence type="ECO:0000256" key="3">
    <source>
        <dbReference type="ARBA" id="ARBA00022859"/>
    </source>
</evidence>
<evidence type="ECO:0000256" key="1">
    <source>
        <dbReference type="ARBA" id="ARBA00007553"/>
    </source>
</evidence>
<reference evidence="7 8" key="1">
    <citation type="journal article" date="2007" name="Nature">
        <title>Evolution of genes and genomes on the Drosophila phylogeny.</title>
        <authorList>
            <consortium name="Drosophila 12 Genomes Consortium"/>
            <person name="Clark A.G."/>
            <person name="Eisen M.B."/>
            <person name="Smith D.R."/>
            <person name="Bergman C.M."/>
            <person name="Oliver B."/>
            <person name="Markow T.A."/>
            <person name="Kaufman T.C."/>
            <person name="Kellis M."/>
            <person name="Gelbart W."/>
            <person name="Iyer V.N."/>
            <person name="Pollard D.A."/>
            <person name="Sackton T.B."/>
            <person name="Larracuente A.M."/>
            <person name="Singh N.D."/>
            <person name="Abad J.P."/>
            <person name="Abt D.N."/>
            <person name="Adryan B."/>
            <person name="Aguade M."/>
            <person name="Akashi H."/>
            <person name="Anderson W.W."/>
            <person name="Aquadro C.F."/>
            <person name="Ardell D.H."/>
            <person name="Arguello R."/>
            <person name="Artieri C.G."/>
            <person name="Barbash D.A."/>
            <person name="Barker D."/>
            <person name="Barsanti P."/>
            <person name="Batterham P."/>
            <person name="Batzoglou S."/>
            <person name="Begun D."/>
            <person name="Bhutkar A."/>
            <person name="Blanco E."/>
            <person name="Bosak S.A."/>
            <person name="Bradley R.K."/>
            <person name="Brand A.D."/>
            <person name="Brent M.R."/>
            <person name="Brooks A.N."/>
            <person name="Brown R.H."/>
            <person name="Butlin R.K."/>
            <person name="Caggese C."/>
            <person name="Calvi B.R."/>
            <person name="Bernardo de Carvalho A."/>
            <person name="Caspi A."/>
            <person name="Castrezana S."/>
            <person name="Celniker S.E."/>
            <person name="Chang J.L."/>
            <person name="Chapple C."/>
            <person name="Chatterji S."/>
            <person name="Chinwalla A."/>
            <person name="Civetta A."/>
            <person name="Clifton S.W."/>
            <person name="Comeron J.M."/>
            <person name="Costello J.C."/>
            <person name="Coyne J.A."/>
            <person name="Daub J."/>
            <person name="David R.G."/>
            <person name="Delcher A.L."/>
            <person name="Delehaunty K."/>
            <person name="Do C.B."/>
            <person name="Ebling H."/>
            <person name="Edwards K."/>
            <person name="Eickbush T."/>
            <person name="Evans J.D."/>
            <person name="Filipski A."/>
            <person name="Findeiss S."/>
            <person name="Freyhult E."/>
            <person name="Fulton L."/>
            <person name="Fulton R."/>
            <person name="Garcia A.C."/>
            <person name="Gardiner A."/>
            <person name="Garfield D.A."/>
            <person name="Garvin B.E."/>
            <person name="Gibson G."/>
            <person name="Gilbert D."/>
            <person name="Gnerre S."/>
            <person name="Godfrey J."/>
            <person name="Good R."/>
            <person name="Gotea V."/>
            <person name="Gravely B."/>
            <person name="Greenberg A.J."/>
            <person name="Griffiths-Jones S."/>
            <person name="Gross S."/>
            <person name="Guigo R."/>
            <person name="Gustafson E.A."/>
            <person name="Haerty W."/>
            <person name="Hahn M.W."/>
            <person name="Halligan D.L."/>
            <person name="Halpern A.L."/>
            <person name="Halter G.M."/>
            <person name="Han M.V."/>
            <person name="Heger A."/>
            <person name="Hillier L."/>
            <person name="Hinrichs A.S."/>
            <person name="Holmes I."/>
            <person name="Hoskins R.A."/>
            <person name="Hubisz M.J."/>
            <person name="Hultmark D."/>
            <person name="Huntley M.A."/>
            <person name="Jaffe D.B."/>
            <person name="Jagadeeshan S."/>
            <person name="Jeck W.R."/>
            <person name="Johnson J."/>
            <person name="Jones C.D."/>
            <person name="Jordan W.C."/>
            <person name="Karpen G.H."/>
            <person name="Kataoka E."/>
            <person name="Keightley P.D."/>
            <person name="Kheradpour P."/>
            <person name="Kirkness E.F."/>
            <person name="Koerich L.B."/>
            <person name="Kristiansen K."/>
            <person name="Kudrna D."/>
            <person name="Kulathinal R.J."/>
            <person name="Kumar S."/>
            <person name="Kwok R."/>
            <person name="Lander E."/>
            <person name="Langley C.H."/>
            <person name="Lapoint R."/>
            <person name="Lazzaro B.P."/>
            <person name="Lee S.J."/>
            <person name="Levesque L."/>
            <person name="Li R."/>
            <person name="Lin C.F."/>
            <person name="Lin M.F."/>
            <person name="Lindblad-Toh K."/>
            <person name="Llopart A."/>
            <person name="Long M."/>
            <person name="Low L."/>
            <person name="Lozovsky E."/>
            <person name="Lu J."/>
            <person name="Luo M."/>
            <person name="Machado C.A."/>
            <person name="Makalowski W."/>
            <person name="Marzo M."/>
            <person name="Matsuda M."/>
            <person name="Matzkin L."/>
            <person name="McAllister B."/>
            <person name="McBride C.S."/>
            <person name="McKernan B."/>
            <person name="McKernan K."/>
            <person name="Mendez-Lago M."/>
            <person name="Minx P."/>
            <person name="Mollenhauer M.U."/>
            <person name="Montooth K."/>
            <person name="Mount S.M."/>
            <person name="Mu X."/>
            <person name="Myers E."/>
            <person name="Negre B."/>
            <person name="Newfeld S."/>
            <person name="Nielsen R."/>
            <person name="Noor M.A."/>
            <person name="O'Grady P."/>
            <person name="Pachter L."/>
            <person name="Papaceit M."/>
            <person name="Parisi M.J."/>
            <person name="Parisi M."/>
            <person name="Parts L."/>
            <person name="Pedersen J.S."/>
            <person name="Pesole G."/>
            <person name="Phillippy A.M."/>
            <person name="Ponting C.P."/>
            <person name="Pop M."/>
            <person name="Porcelli D."/>
            <person name="Powell J.R."/>
            <person name="Prohaska S."/>
            <person name="Pruitt K."/>
            <person name="Puig M."/>
            <person name="Quesneville H."/>
            <person name="Ram K.R."/>
            <person name="Rand D."/>
            <person name="Rasmussen M.D."/>
            <person name="Reed L.K."/>
            <person name="Reenan R."/>
            <person name="Reily A."/>
            <person name="Remington K.A."/>
            <person name="Rieger T.T."/>
            <person name="Ritchie M.G."/>
            <person name="Robin C."/>
            <person name="Rogers Y.H."/>
            <person name="Rohde C."/>
            <person name="Rozas J."/>
            <person name="Rubenfield M.J."/>
            <person name="Ruiz A."/>
            <person name="Russo S."/>
            <person name="Salzberg S.L."/>
            <person name="Sanchez-Gracia A."/>
            <person name="Saranga D.J."/>
            <person name="Sato H."/>
            <person name="Schaeffer S.W."/>
            <person name="Schatz M.C."/>
            <person name="Schlenke T."/>
            <person name="Schwartz R."/>
            <person name="Segarra C."/>
            <person name="Singh R.S."/>
            <person name="Sirot L."/>
            <person name="Sirota M."/>
            <person name="Sisneros N.B."/>
            <person name="Smith C.D."/>
            <person name="Smith T.F."/>
            <person name="Spieth J."/>
            <person name="Stage D.E."/>
            <person name="Stark A."/>
            <person name="Stephan W."/>
            <person name="Strausberg R.L."/>
            <person name="Strempel S."/>
            <person name="Sturgill D."/>
            <person name="Sutton G."/>
            <person name="Sutton G.G."/>
            <person name="Tao W."/>
            <person name="Teichmann S."/>
            <person name="Tobari Y.N."/>
            <person name="Tomimura Y."/>
            <person name="Tsolas J.M."/>
            <person name="Valente V.L."/>
            <person name="Venter E."/>
            <person name="Venter J.C."/>
            <person name="Vicario S."/>
            <person name="Vieira F.G."/>
            <person name="Vilella A.J."/>
            <person name="Villasante A."/>
            <person name="Walenz B."/>
            <person name="Wang J."/>
            <person name="Wasserman M."/>
            <person name="Watts T."/>
            <person name="Wilson D."/>
            <person name="Wilson R.K."/>
            <person name="Wing R.A."/>
            <person name="Wolfner M.F."/>
            <person name="Wong A."/>
            <person name="Wong G.K."/>
            <person name="Wu C.I."/>
            <person name="Wu G."/>
            <person name="Yamamoto D."/>
            <person name="Yang H.P."/>
            <person name="Yang S.P."/>
            <person name="Yorke J.A."/>
            <person name="Yoshida K."/>
            <person name="Zdobnov E."/>
            <person name="Zhang P."/>
            <person name="Zhang Y."/>
            <person name="Zimin A.V."/>
            <person name="Baldwin J."/>
            <person name="Abdouelleil A."/>
            <person name="Abdulkadir J."/>
            <person name="Abebe A."/>
            <person name="Abera B."/>
            <person name="Abreu J."/>
            <person name="Acer S.C."/>
            <person name="Aftuck L."/>
            <person name="Alexander A."/>
            <person name="An P."/>
            <person name="Anderson E."/>
            <person name="Anderson S."/>
            <person name="Arachi H."/>
            <person name="Azer M."/>
            <person name="Bachantsang P."/>
            <person name="Barry A."/>
            <person name="Bayul T."/>
            <person name="Berlin A."/>
            <person name="Bessette D."/>
            <person name="Bloom T."/>
            <person name="Blye J."/>
            <person name="Boguslavskiy L."/>
            <person name="Bonnet C."/>
            <person name="Boukhgalter B."/>
            <person name="Bourzgui I."/>
            <person name="Brown A."/>
            <person name="Cahill P."/>
            <person name="Channer S."/>
            <person name="Cheshatsang Y."/>
            <person name="Chuda L."/>
            <person name="Citroen M."/>
            <person name="Collymore A."/>
            <person name="Cooke P."/>
            <person name="Costello M."/>
            <person name="D'Aco K."/>
            <person name="Daza R."/>
            <person name="De Haan G."/>
            <person name="DeGray S."/>
            <person name="DeMaso C."/>
            <person name="Dhargay N."/>
            <person name="Dooley K."/>
            <person name="Dooley E."/>
            <person name="Doricent M."/>
            <person name="Dorje P."/>
            <person name="Dorjee K."/>
            <person name="Dupes A."/>
            <person name="Elong R."/>
            <person name="Falk J."/>
            <person name="Farina A."/>
            <person name="Faro S."/>
            <person name="Ferguson D."/>
            <person name="Fisher S."/>
            <person name="Foley C.D."/>
            <person name="Franke A."/>
            <person name="Friedrich D."/>
            <person name="Gadbois L."/>
            <person name="Gearin G."/>
            <person name="Gearin C.R."/>
            <person name="Giannoukos G."/>
            <person name="Goode T."/>
            <person name="Graham J."/>
            <person name="Grandbois E."/>
            <person name="Grewal S."/>
            <person name="Gyaltsen K."/>
            <person name="Hafez N."/>
            <person name="Hagos B."/>
            <person name="Hall J."/>
            <person name="Henson C."/>
            <person name="Hollinger A."/>
            <person name="Honan T."/>
            <person name="Huard M.D."/>
            <person name="Hughes L."/>
            <person name="Hurhula B."/>
            <person name="Husby M.E."/>
            <person name="Kamat A."/>
            <person name="Kanga B."/>
            <person name="Kashin S."/>
            <person name="Khazanovich D."/>
            <person name="Kisner P."/>
            <person name="Lance K."/>
            <person name="Lara M."/>
            <person name="Lee W."/>
            <person name="Lennon N."/>
            <person name="Letendre F."/>
            <person name="LeVine R."/>
            <person name="Lipovsky A."/>
            <person name="Liu X."/>
            <person name="Liu J."/>
            <person name="Liu S."/>
            <person name="Lokyitsang T."/>
            <person name="Lokyitsang Y."/>
            <person name="Lubonja R."/>
            <person name="Lui A."/>
            <person name="MacDonald P."/>
            <person name="Magnisalis V."/>
            <person name="Maru K."/>
            <person name="Matthews C."/>
            <person name="McCusker W."/>
            <person name="McDonough S."/>
            <person name="Mehta T."/>
            <person name="Meldrim J."/>
            <person name="Meneus L."/>
            <person name="Mihai O."/>
            <person name="Mihalev A."/>
            <person name="Mihova T."/>
            <person name="Mittelman R."/>
            <person name="Mlenga V."/>
            <person name="Montmayeur A."/>
            <person name="Mulrain L."/>
            <person name="Navidi A."/>
            <person name="Naylor J."/>
            <person name="Negash T."/>
            <person name="Nguyen T."/>
            <person name="Nguyen N."/>
            <person name="Nicol R."/>
            <person name="Norbu C."/>
            <person name="Norbu N."/>
            <person name="Novod N."/>
            <person name="O'Neill B."/>
            <person name="Osman S."/>
            <person name="Markiewicz E."/>
            <person name="Oyono O.L."/>
            <person name="Patti C."/>
            <person name="Phunkhang P."/>
            <person name="Pierre F."/>
            <person name="Priest M."/>
            <person name="Raghuraman S."/>
            <person name="Rege F."/>
            <person name="Reyes R."/>
            <person name="Rise C."/>
            <person name="Rogov P."/>
            <person name="Ross K."/>
            <person name="Ryan E."/>
            <person name="Settipalli S."/>
            <person name="Shea T."/>
            <person name="Sherpa N."/>
            <person name="Shi L."/>
            <person name="Shih D."/>
            <person name="Sparrow T."/>
            <person name="Spaulding J."/>
            <person name="Stalker J."/>
            <person name="Stange-Thomann N."/>
            <person name="Stavropoulos S."/>
            <person name="Stone C."/>
            <person name="Strader C."/>
            <person name="Tesfaye S."/>
            <person name="Thomson T."/>
            <person name="Thoulutsang Y."/>
            <person name="Thoulutsang D."/>
            <person name="Topham K."/>
            <person name="Topping I."/>
            <person name="Tsamla T."/>
            <person name="Vassiliev H."/>
            <person name="Vo A."/>
            <person name="Wangchuk T."/>
            <person name="Wangdi T."/>
            <person name="Weiand M."/>
            <person name="Wilkinson J."/>
            <person name="Wilson A."/>
            <person name="Yadav S."/>
            <person name="Young G."/>
            <person name="Yu Q."/>
            <person name="Zembek L."/>
            <person name="Zhong D."/>
            <person name="Zimmer A."/>
            <person name="Zwirko Z."/>
            <person name="Jaffe D.B."/>
            <person name="Alvarez P."/>
            <person name="Brockman W."/>
            <person name="Butler J."/>
            <person name="Chin C."/>
            <person name="Gnerre S."/>
            <person name="Grabherr M."/>
            <person name="Kleber M."/>
            <person name="Mauceli E."/>
            <person name="MacCallum I."/>
        </authorList>
    </citation>
    <scope>NUCLEOTIDE SEQUENCE [LARGE SCALE GENOMIC DNA]</scope>
    <source>
        <strain evidence="8">Tucson 14030-0811.24</strain>
    </source>
</reference>
<dbReference type="InterPro" id="IPR006619">
    <property type="entry name" value="PGRP_domain_met/bac"/>
</dbReference>
<keyword evidence="5" id="KW-1133">Transmembrane helix</keyword>
<evidence type="ECO:0000313" key="8">
    <source>
        <dbReference type="Proteomes" id="UP000007798"/>
    </source>
</evidence>
<feature type="compositionally biased region" description="Low complexity" evidence="4">
    <location>
        <begin position="68"/>
        <end position="80"/>
    </location>
</feature>
<keyword evidence="7" id="KW-0378">Hydrolase</keyword>
<dbReference type="EMBL" id="CH963847">
    <property type="protein sequence ID" value="EDW72984.1"/>
    <property type="molecule type" value="Genomic_DNA"/>
</dbReference>
<dbReference type="PANTHER" id="PTHR11022">
    <property type="entry name" value="PEPTIDOGLYCAN RECOGNITION PROTEIN"/>
    <property type="match status" value="1"/>
</dbReference>
<dbReference type="SMART" id="SM00701">
    <property type="entry name" value="PGRP"/>
    <property type="match status" value="1"/>
</dbReference>
<name>B4MLQ8_DROWI</name>
<dbReference type="PANTHER" id="PTHR11022:SF73">
    <property type="entry name" value="PEPTIDOGLYCAN-RECOGNITION PROTEIN LD"/>
    <property type="match status" value="1"/>
</dbReference>
<evidence type="ECO:0000256" key="4">
    <source>
        <dbReference type="SAM" id="MobiDB-lite"/>
    </source>
</evidence>
<feature type="transmembrane region" description="Helical" evidence="5">
    <location>
        <begin position="93"/>
        <end position="112"/>
    </location>
</feature>
<feature type="compositionally biased region" description="Polar residues" evidence="4">
    <location>
        <begin position="49"/>
        <end position="67"/>
    </location>
</feature>